<organism evidence="1 2">
    <name type="scientific">Arctia plantaginis</name>
    <name type="common">Wood tiger moth</name>
    <name type="synonym">Phalaena plantaginis</name>
    <dbReference type="NCBI Taxonomy" id="874455"/>
    <lineage>
        <taxon>Eukaryota</taxon>
        <taxon>Metazoa</taxon>
        <taxon>Ecdysozoa</taxon>
        <taxon>Arthropoda</taxon>
        <taxon>Hexapoda</taxon>
        <taxon>Insecta</taxon>
        <taxon>Pterygota</taxon>
        <taxon>Neoptera</taxon>
        <taxon>Endopterygota</taxon>
        <taxon>Lepidoptera</taxon>
        <taxon>Glossata</taxon>
        <taxon>Ditrysia</taxon>
        <taxon>Noctuoidea</taxon>
        <taxon>Erebidae</taxon>
        <taxon>Arctiinae</taxon>
        <taxon>Arctia</taxon>
    </lineage>
</organism>
<dbReference type="EMBL" id="CADEBC010000561">
    <property type="protein sequence ID" value="CAB3253924.1"/>
    <property type="molecule type" value="Genomic_DNA"/>
</dbReference>
<reference evidence="1 2" key="1">
    <citation type="submission" date="2020-04" db="EMBL/GenBank/DDBJ databases">
        <authorList>
            <person name="Wallbank WR R."/>
            <person name="Pardo Diaz C."/>
            <person name="Kozak K."/>
            <person name="Martin S."/>
            <person name="Jiggins C."/>
            <person name="Moest M."/>
            <person name="Warren A I."/>
            <person name="Byers J.R.P. K."/>
            <person name="Montejo-Kovacevich G."/>
            <person name="Yen C E."/>
        </authorList>
    </citation>
    <scope>NUCLEOTIDE SEQUENCE [LARGE SCALE GENOMIC DNA]</scope>
</reference>
<evidence type="ECO:0000313" key="1">
    <source>
        <dbReference type="EMBL" id="CAB3253924.1"/>
    </source>
</evidence>
<dbReference type="OrthoDB" id="5984008at2759"/>
<gene>
    <name evidence="1" type="ORF">APLA_LOCUS14346</name>
</gene>
<comment type="caution">
    <text evidence="1">The sequence shown here is derived from an EMBL/GenBank/DDBJ whole genome shotgun (WGS) entry which is preliminary data.</text>
</comment>
<keyword evidence="2" id="KW-1185">Reference proteome</keyword>
<accession>A0A8S1BAJ8</accession>
<dbReference type="InterPro" id="IPR028082">
    <property type="entry name" value="Peripla_BP_I"/>
</dbReference>
<sequence>MNVEGFNLFDVVNSDCGGATVCPSVSGDWTNDKTITVGFLGAYGRSQTVLGALPLAIAAINREPSLLPGLKLRFVAADIGRPRPHLPKDKDSLSLRKAKFIEKNKPLVLVENRRVDYFSSKI</sequence>
<evidence type="ECO:0000313" key="2">
    <source>
        <dbReference type="Proteomes" id="UP000494106"/>
    </source>
</evidence>
<dbReference type="SUPFAM" id="SSF53822">
    <property type="entry name" value="Periplasmic binding protein-like I"/>
    <property type="match status" value="1"/>
</dbReference>
<dbReference type="AlphaFoldDB" id="A0A8S1BAJ8"/>
<protein>
    <submittedName>
        <fullName evidence="1">Uncharacterized protein</fullName>
    </submittedName>
</protein>
<name>A0A8S1BAJ8_ARCPL</name>
<dbReference type="Proteomes" id="UP000494106">
    <property type="component" value="Unassembled WGS sequence"/>
</dbReference>
<proteinExistence type="predicted"/>